<proteinExistence type="predicted"/>
<dbReference type="PANTHER" id="PTHR22789:SF0">
    <property type="entry name" value="3-OXO-TETRONATE 4-PHOSPHATE DECARBOXYLASE-RELATED"/>
    <property type="match status" value="1"/>
</dbReference>
<name>A0A926HVD3_9FIRM</name>
<dbReference type="GO" id="GO:0019323">
    <property type="term" value="P:pentose catabolic process"/>
    <property type="evidence" value="ECO:0007669"/>
    <property type="project" value="TreeGrafter"/>
</dbReference>
<reference evidence="4" key="1">
    <citation type="submission" date="2020-08" db="EMBL/GenBank/DDBJ databases">
        <title>Genome public.</title>
        <authorList>
            <person name="Liu C."/>
            <person name="Sun Q."/>
        </authorList>
    </citation>
    <scope>NUCLEOTIDE SEQUENCE</scope>
    <source>
        <strain evidence="4">BX7</strain>
    </source>
</reference>
<comment type="caution">
    <text evidence="4">The sequence shown here is derived from an EMBL/GenBank/DDBJ whole genome shotgun (WGS) entry which is preliminary data.</text>
</comment>
<dbReference type="EMBL" id="JACRSP010000005">
    <property type="protein sequence ID" value="MBC8537213.1"/>
    <property type="molecule type" value="Genomic_DNA"/>
</dbReference>
<keyword evidence="1" id="KW-0479">Metal-binding</keyword>
<accession>A0A926HVD3</accession>
<dbReference type="InterPro" id="IPR036409">
    <property type="entry name" value="Aldolase_II/adducin_N_sf"/>
</dbReference>
<dbReference type="InterPro" id="IPR001303">
    <property type="entry name" value="Aldolase_II/adducin_N"/>
</dbReference>
<feature type="domain" description="Class II aldolase/adducin N-terminal" evidence="3">
    <location>
        <begin position="15"/>
        <end position="199"/>
    </location>
</feature>
<evidence type="ECO:0000259" key="3">
    <source>
        <dbReference type="SMART" id="SM01007"/>
    </source>
</evidence>
<keyword evidence="5" id="KW-1185">Reference proteome</keyword>
<dbReference type="GO" id="GO:0046872">
    <property type="term" value="F:metal ion binding"/>
    <property type="evidence" value="ECO:0007669"/>
    <property type="project" value="UniProtKB-KW"/>
</dbReference>
<dbReference type="RefSeq" id="WP_249301658.1">
    <property type="nucleotide sequence ID" value="NZ_JACRSP010000005.1"/>
</dbReference>
<evidence type="ECO:0000313" key="4">
    <source>
        <dbReference type="EMBL" id="MBC8537213.1"/>
    </source>
</evidence>
<sequence length="225" mass="24973">MAYKMDPRINMCLLEQCAEGTRRIMKEGFTPSRGGDISLRDPSTGLIYVSGNLKDLPFPYATFLEFRAQDIAVFEPDGTLVSPWAVGTIEMPMHLAIMRARPDVNCVLHTHPQWSTVFAMTHKDIPLVLTEQSYHLGGEIRTAKYAPAGAMEVGDYVVEALGDRNAVLMDAHGSVAVGERMDMAFAHAHYLENVAQKAIFASLLDRLYPLKEDEILADHFMEGTA</sequence>
<evidence type="ECO:0000313" key="5">
    <source>
        <dbReference type="Proteomes" id="UP000620366"/>
    </source>
</evidence>
<dbReference type="Proteomes" id="UP000620366">
    <property type="component" value="Unassembled WGS sequence"/>
</dbReference>
<organism evidence="4 5">
    <name type="scientific">Feifania hominis</name>
    <dbReference type="NCBI Taxonomy" id="2763660"/>
    <lineage>
        <taxon>Bacteria</taxon>
        <taxon>Bacillati</taxon>
        <taxon>Bacillota</taxon>
        <taxon>Clostridia</taxon>
        <taxon>Eubacteriales</taxon>
        <taxon>Feifaniaceae</taxon>
        <taxon>Feifania</taxon>
    </lineage>
</organism>
<dbReference type="SUPFAM" id="SSF53639">
    <property type="entry name" value="AraD/HMP-PK domain-like"/>
    <property type="match status" value="1"/>
</dbReference>
<dbReference type="Pfam" id="PF00596">
    <property type="entry name" value="Aldolase_II"/>
    <property type="match status" value="1"/>
</dbReference>
<dbReference type="SMART" id="SM01007">
    <property type="entry name" value="Aldolase_II"/>
    <property type="match status" value="1"/>
</dbReference>
<dbReference type="AlphaFoldDB" id="A0A926HVD3"/>
<dbReference type="Gene3D" id="3.40.225.10">
    <property type="entry name" value="Class II aldolase/adducin N-terminal domain"/>
    <property type="match status" value="1"/>
</dbReference>
<keyword evidence="2" id="KW-0456">Lyase</keyword>
<evidence type="ECO:0000256" key="1">
    <source>
        <dbReference type="ARBA" id="ARBA00022723"/>
    </source>
</evidence>
<dbReference type="GO" id="GO:0005829">
    <property type="term" value="C:cytosol"/>
    <property type="evidence" value="ECO:0007669"/>
    <property type="project" value="TreeGrafter"/>
</dbReference>
<gene>
    <name evidence="4" type="ORF">H8695_10995</name>
</gene>
<dbReference type="GO" id="GO:0016832">
    <property type="term" value="F:aldehyde-lyase activity"/>
    <property type="evidence" value="ECO:0007669"/>
    <property type="project" value="TreeGrafter"/>
</dbReference>
<evidence type="ECO:0000256" key="2">
    <source>
        <dbReference type="ARBA" id="ARBA00023239"/>
    </source>
</evidence>
<protein>
    <submittedName>
        <fullName evidence="4">Class II aldolase/adducin family protein</fullName>
    </submittedName>
</protein>
<dbReference type="PANTHER" id="PTHR22789">
    <property type="entry name" value="FUCULOSE PHOSPHATE ALDOLASE"/>
    <property type="match status" value="1"/>
</dbReference>
<dbReference type="InterPro" id="IPR050197">
    <property type="entry name" value="Aldolase_class_II_sugar_metab"/>
</dbReference>